<protein>
    <submittedName>
        <fullName evidence="1">Uncharacterized protein</fullName>
    </submittedName>
</protein>
<dbReference type="AlphaFoldDB" id="A0A0F9J3N8"/>
<comment type="caution">
    <text evidence="1">The sequence shown here is derived from an EMBL/GenBank/DDBJ whole genome shotgun (WGS) entry which is preliminary data.</text>
</comment>
<sequence length="164" mass="18304">MCEHCIKGQRVLSTKVVEPREEIDGDVTYHLFPECEKCTAEAESSDDYDPEADVPLGCWWVQSIQVDDHACAGHMREMMDPDAPLVGGGKQYVPVSLVYADTHHDYLPIEPEKCTAPELSECAEPAVYAHLVIQTEALCDNCTGLIQMVRGAVRRKLLVDEKEK</sequence>
<reference evidence="1" key="1">
    <citation type="journal article" date="2015" name="Nature">
        <title>Complex archaea that bridge the gap between prokaryotes and eukaryotes.</title>
        <authorList>
            <person name="Spang A."/>
            <person name="Saw J.H."/>
            <person name="Jorgensen S.L."/>
            <person name="Zaremba-Niedzwiedzka K."/>
            <person name="Martijn J."/>
            <person name="Lind A.E."/>
            <person name="van Eijk R."/>
            <person name="Schleper C."/>
            <person name="Guy L."/>
            <person name="Ettema T.J."/>
        </authorList>
    </citation>
    <scope>NUCLEOTIDE SEQUENCE</scope>
</reference>
<proteinExistence type="predicted"/>
<name>A0A0F9J3N8_9ZZZZ</name>
<gene>
    <name evidence="1" type="ORF">LCGC14_1578520</name>
</gene>
<accession>A0A0F9J3N8</accession>
<dbReference type="EMBL" id="LAZR01012393">
    <property type="protein sequence ID" value="KKM27059.1"/>
    <property type="molecule type" value="Genomic_DNA"/>
</dbReference>
<evidence type="ECO:0000313" key="1">
    <source>
        <dbReference type="EMBL" id="KKM27059.1"/>
    </source>
</evidence>
<organism evidence="1">
    <name type="scientific">marine sediment metagenome</name>
    <dbReference type="NCBI Taxonomy" id="412755"/>
    <lineage>
        <taxon>unclassified sequences</taxon>
        <taxon>metagenomes</taxon>
        <taxon>ecological metagenomes</taxon>
    </lineage>
</organism>